<dbReference type="KEGG" id="crq:GCK72_004395"/>
<dbReference type="InterPro" id="IPR021942">
    <property type="entry name" value="DUF3557"/>
</dbReference>
<dbReference type="PANTHER" id="PTHR31379:SF1">
    <property type="entry name" value="F-BOX C PROTEIN-RELATED"/>
    <property type="match status" value="1"/>
</dbReference>
<proteinExistence type="predicted"/>
<gene>
    <name evidence="1" type="ORF">GCK72_004395</name>
</gene>
<comment type="caution">
    <text evidence="1">The sequence shown here is derived from an EMBL/GenBank/DDBJ whole genome shotgun (WGS) entry which is preliminary data.</text>
</comment>
<accession>A0A6A5HBB6</accession>
<dbReference type="CTD" id="9826909"/>
<dbReference type="GeneID" id="9826909"/>
<dbReference type="Pfam" id="PF12078">
    <property type="entry name" value="DUF3557"/>
    <property type="match status" value="1"/>
</dbReference>
<protein>
    <recommendedName>
        <fullName evidence="3">F-box domain-containing protein</fullName>
    </recommendedName>
</protein>
<reference evidence="1 2" key="1">
    <citation type="submission" date="2019-12" db="EMBL/GenBank/DDBJ databases">
        <title>Chromosome-level assembly of the Caenorhabditis remanei genome.</title>
        <authorList>
            <person name="Teterina A.A."/>
            <person name="Willis J.H."/>
            <person name="Phillips P.C."/>
        </authorList>
    </citation>
    <scope>NUCLEOTIDE SEQUENCE [LARGE SCALE GENOMIC DNA]</scope>
    <source>
        <strain evidence="1 2">PX506</strain>
        <tissue evidence="1">Whole organism</tissue>
    </source>
</reference>
<name>A0A6A5HBB6_CAERE</name>
<dbReference type="Proteomes" id="UP000483820">
    <property type="component" value="Chromosome II"/>
</dbReference>
<evidence type="ECO:0008006" key="3">
    <source>
        <dbReference type="Google" id="ProtNLM"/>
    </source>
</evidence>
<dbReference type="PANTHER" id="PTHR31379">
    <property type="entry name" value="F-BOX C PROTEIN-RELATED-RELATED"/>
    <property type="match status" value="1"/>
</dbReference>
<evidence type="ECO:0000313" key="1">
    <source>
        <dbReference type="EMBL" id="KAF1764447.1"/>
    </source>
</evidence>
<evidence type="ECO:0000313" key="2">
    <source>
        <dbReference type="Proteomes" id="UP000483820"/>
    </source>
</evidence>
<dbReference type="EMBL" id="WUAV01000002">
    <property type="protein sequence ID" value="KAF1764447.1"/>
    <property type="molecule type" value="Genomic_DNA"/>
</dbReference>
<organism evidence="1 2">
    <name type="scientific">Caenorhabditis remanei</name>
    <name type="common">Caenorhabditis vulgaris</name>
    <dbReference type="NCBI Taxonomy" id="31234"/>
    <lineage>
        <taxon>Eukaryota</taxon>
        <taxon>Metazoa</taxon>
        <taxon>Ecdysozoa</taxon>
        <taxon>Nematoda</taxon>
        <taxon>Chromadorea</taxon>
        <taxon>Rhabditida</taxon>
        <taxon>Rhabditina</taxon>
        <taxon>Rhabditomorpha</taxon>
        <taxon>Rhabditoidea</taxon>
        <taxon>Rhabditidae</taxon>
        <taxon>Peloderinae</taxon>
        <taxon>Caenorhabditis</taxon>
    </lineage>
</organism>
<dbReference type="AlphaFoldDB" id="A0A6A5HBB6"/>
<sequence>MPTVPLQYETLKSVLLYMEPNIRFRISLCMPAISTIEKRIPLKIENLKFTNENTKINRFSYRLGLYLDYGRNEIPVDVHDSNSSGGSSDDFDQYGFIIYPGVNDVLPGDIDLRKGHRHVSRNDSKLKEENLVQRLRIYKKILAERLNQQHIEDDETRRIAVSPWDESLEDSIRRSIWIYSVEDIKLAIETTREDLTPFNNRRDNRTPPYTACIQLSVKSTKGYKFQRVLYNKYLYEAEKAIHTKLFGNRDKIISVKNLKIDLDNRVLRFPEGINLKIENLEVSGWSASHFECLKSIIDPSSFPIQQLKMKSSLRSSDFQHNIAREAKSLTINNDTNEIGSWTPILLNLTNRKVCLMNENERFPPNNYVDLIENWLEKGRPVGTTFSMGLENEDTAKQCLNTLRQRLKVLVSSEKQVQLRINASLTLTVFYVEQDSFPCDSESNYWLRLKVVRNRSE</sequence>
<dbReference type="RefSeq" id="XP_053588845.1">
    <property type="nucleotide sequence ID" value="XM_053724651.1"/>
</dbReference>